<evidence type="ECO:0000256" key="4">
    <source>
        <dbReference type="ARBA" id="ARBA00023136"/>
    </source>
</evidence>
<gene>
    <name evidence="8" type="ORF">GO493_10015</name>
</gene>
<evidence type="ECO:0000259" key="6">
    <source>
        <dbReference type="Pfam" id="PF07980"/>
    </source>
</evidence>
<organism evidence="8 9">
    <name type="scientific">Chitinophaga tropicalis</name>
    <dbReference type="NCBI Taxonomy" id="2683588"/>
    <lineage>
        <taxon>Bacteria</taxon>
        <taxon>Pseudomonadati</taxon>
        <taxon>Bacteroidota</taxon>
        <taxon>Chitinophagia</taxon>
        <taxon>Chitinophagales</taxon>
        <taxon>Chitinophagaceae</taxon>
        <taxon>Chitinophaga</taxon>
    </lineage>
</organism>
<dbReference type="EMBL" id="WRXN01000003">
    <property type="protein sequence ID" value="MVT08595.1"/>
    <property type="molecule type" value="Genomic_DNA"/>
</dbReference>
<accession>A0A7K1U3L9</accession>
<dbReference type="Gene3D" id="2.20.20.130">
    <property type="match status" value="1"/>
</dbReference>
<dbReference type="InterPro" id="IPR033985">
    <property type="entry name" value="SusD-like_N"/>
</dbReference>
<feature type="domain" description="RagB/SusD" evidence="6">
    <location>
        <begin position="366"/>
        <end position="443"/>
    </location>
</feature>
<evidence type="ECO:0000259" key="7">
    <source>
        <dbReference type="Pfam" id="PF14322"/>
    </source>
</evidence>
<dbReference type="PROSITE" id="PS51257">
    <property type="entry name" value="PROKAR_LIPOPROTEIN"/>
    <property type="match status" value="1"/>
</dbReference>
<evidence type="ECO:0000256" key="3">
    <source>
        <dbReference type="ARBA" id="ARBA00022729"/>
    </source>
</evidence>
<dbReference type="SUPFAM" id="SSF48452">
    <property type="entry name" value="TPR-like"/>
    <property type="match status" value="1"/>
</dbReference>
<dbReference type="Pfam" id="PF14322">
    <property type="entry name" value="SusD-like_3"/>
    <property type="match status" value="1"/>
</dbReference>
<protein>
    <submittedName>
        <fullName evidence="8">RagB/SusD family nutrient uptake outer membrane protein</fullName>
    </submittedName>
</protein>
<dbReference type="Gene3D" id="1.25.40.390">
    <property type="match status" value="1"/>
</dbReference>
<evidence type="ECO:0000256" key="2">
    <source>
        <dbReference type="ARBA" id="ARBA00006275"/>
    </source>
</evidence>
<evidence type="ECO:0000313" key="8">
    <source>
        <dbReference type="EMBL" id="MVT08595.1"/>
    </source>
</evidence>
<evidence type="ECO:0000256" key="1">
    <source>
        <dbReference type="ARBA" id="ARBA00004442"/>
    </source>
</evidence>
<dbReference type="AlphaFoldDB" id="A0A7K1U3L9"/>
<keyword evidence="3" id="KW-0732">Signal</keyword>
<evidence type="ECO:0000313" key="9">
    <source>
        <dbReference type="Proteomes" id="UP000461730"/>
    </source>
</evidence>
<reference evidence="8 9" key="1">
    <citation type="submission" date="2019-12" db="EMBL/GenBank/DDBJ databases">
        <title>Chitinophaga sp. strain ysch24 (GDMCC 1.1355), whole genome shotgun sequence.</title>
        <authorList>
            <person name="Zhang X."/>
        </authorList>
    </citation>
    <scope>NUCLEOTIDE SEQUENCE [LARGE SCALE GENOMIC DNA]</scope>
    <source>
        <strain evidence="9">ysch24</strain>
    </source>
</reference>
<dbReference type="Gene3D" id="1.25.40.900">
    <property type="match status" value="1"/>
</dbReference>
<proteinExistence type="inferred from homology"/>
<keyword evidence="5" id="KW-0998">Cell outer membrane</keyword>
<comment type="caution">
    <text evidence="8">The sequence shown here is derived from an EMBL/GenBank/DDBJ whole genome shotgun (WGS) entry which is preliminary data.</text>
</comment>
<dbReference type="GO" id="GO:0009279">
    <property type="term" value="C:cell outer membrane"/>
    <property type="evidence" value="ECO:0007669"/>
    <property type="project" value="UniProtKB-SubCell"/>
</dbReference>
<feature type="domain" description="SusD-like N-terminal" evidence="7">
    <location>
        <begin position="21"/>
        <end position="210"/>
    </location>
</feature>
<name>A0A7K1U3L9_9BACT</name>
<dbReference type="InterPro" id="IPR012944">
    <property type="entry name" value="SusD_RagB_dom"/>
</dbReference>
<keyword evidence="9" id="KW-1185">Reference proteome</keyword>
<dbReference type="Pfam" id="PF07980">
    <property type="entry name" value="SusD_RagB"/>
    <property type="match status" value="1"/>
</dbReference>
<evidence type="ECO:0000256" key="5">
    <source>
        <dbReference type="ARBA" id="ARBA00023237"/>
    </source>
</evidence>
<sequence>MKLRNIFLLTVMVTMGSSCSKFLDVKPKTQIDADVAFDDEQGFMDALTGVYLKMNVNALYGQELNFGLTDVLGKQHTRFNSTFHEYYQASLYNYTNAAVRTKIDGIYKGMYNAIANDNNLIAHLNTVDQRIFRDVNYSIIRGEAYGLRAFLHFDLLRLFGPAPASTGGNAATAIPYMDQLTVNALPRLKVQDVITRILADCTTAEEALKAVDPIIPGSTTPATTTGYLRDRYYKFNYYAVKALEARVYLYAGDKAKALAAAEEVINAANTVFPWTSQSAITGGNHVFTTELIFAMYKSDMLPFTDAYFIPASTNLLTKTNDDEFLSIYETTADVRYTLITELDNTSSNIRYSTKYAQPAGTLAVYLNRMPVIRISEMYYIAAEALKETDQVRATEYLNIVRRARNVTNDLSATLTADQFQNEIFKEYQKEFFCEGQLFYYYKRLNLPSIAYANVTADNTIYVLPLPDNEVEYGNGN</sequence>
<dbReference type="InterPro" id="IPR011990">
    <property type="entry name" value="TPR-like_helical_dom_sf"/>
</dbReference>
<keyword evidence="4" id="KW-0472">Membrane</keyword>
<comment type="subcellular location">
    <subcellularLocation>
        <location evidence="1">Cell outer membrane</location>
    </subcellularLocation>
</comment>
<comment type="similarity">
    <text evidence="2">Belongs to the SusD family.</text>
</comment>
<dbReference type="RefSeq" id="WP_157306012.1">
    <property type="nucleotide sequence ID" value="NZ_WRXN01000003.1"/>
</dbReference>
<dbReference type="Proteomes" id="UP000461730">
    <property type="component" value="Unassembled WGS sequence"/>
</dbReference>